<dbReference type="PANTHER" id="PTHR31157">
    <property type="entry name" value="SCP DOMAIN-CONTAINING PROTEIN"/>
    <property type="match status" value="1"/>
</dbReference>
<accession>A0A0G1KBD2</accession>
<name>A0A0G1KBD2_9BACT</name>
<sequence length="192" mass="21260">MEAVISELLGIVARKIPKKLITSRANQWLGSGLSFANGLILITFFLLVVTVLPLRGTLKQDIAASGLARPLVGLADRYGGNVRSTLDDATRQAIKFLTVQPESTERIILEVVPPKTELTVDSASEAQMLVRINEERSKVGAAILTINPQIVPVARAHSRDMFERKYFSHINPEGKDAGDRLNEEKTLRMRRM</sequence>
<dbReference type="AlphaFoldDB" id="A0A0G1KBD2"/>
<gene>
    <name evidence="3" type="ORF">UW78_C0018G0021</name>
</gene>
<feature type="region of interest" description="Disordered" evidence="1">
    <location>
        <begin position="173"/>
        <end position="192"/>
    </location>
</feature>
<protein>
    <submittedName>
        <fullName evidence="3">Putative membrane protein</fullName>
    </submittedName>
</protein>
<evidence type="ECO:0000313" key="4">
    <source>
        <dbReference type="Proteomes" id="UP000034595"/>
    </source>
</evidence>
<keyword evidence="2" id="KW-0472">Membrane</keyword>
<comment type="caution">
    <text evidence="3">The sequence shown here is derived from an EMBL/GenBank/DDBJ whole genome shotgun (WGS) entry which is preliminary data.</text>
</comment>
<reference evidence="3 4" key="1">
    <citation type="journal article" date="2015" name="Nature">
        <title>rRNA introns, odd ribosomes, and small enigmatic genomes across a large radiation of phyla.</title>
        <authorList>
            <person name="Brown C.T."/>
            <person name="Hug L.A."/>
            <person name="Thomas B.C."/>
            <person name="Sharon I."/>
            <person name="Castelle C.J."/>
            <person name="Singh A."/>
            <person name="Wilkins M.J."/>
            <person name="Williams K.H."/>
            <person name="Banfield J.F."/>
        </authorList>
    </citation>
    <scope>NUCLEOTIDE SEQUENCE [LARGE SCALE GENOMIC DNA]</scope>
</reference>
<organism evidence="3 4">
    <name type="scientific">Candidatus Azambacteria bacterium GW2011_GWA1_44_9</name>
    <dbReference type="NCBI Taxonomy" id="1618610"/>
    <lineage>
        <taxon>Bacteria</taxon>
        <taxon>Candidatus Azamiibacteriota</taxon>
    </lineage>
</organism>
<dbReference type="Gene3D" id="3.40.33.10">
    <property type="entry name" value="CAP"/>
    <property type="match status" value="1"/>
</dbReference>
<feature type="transmembrane region" description="Helical" evidence="2">
    <location>
        <begin position="28"/>
        <end position="52"/>
    </location>
</feature>
<dbReference type="Proteomes" id="UP000034595">
    <property type="component" value="Unassembled WGS sequence"/>
</dbReference>
<keyword evidence="2" id="KW-0812">Transmembrane</keyword>
<dbReference type="CDD" id="cd05379">
    <property type="entry name" value="CAP_bacterial"/>
    <property type="match status" value="1"/>
</dbReference>
<keyword evidence="2" id="KW-1133">Transmembrane helix</keyword>
<dbReference type="InterPro" id="IPR035940">
    <property type="entry name" value="CAP_sf"/>
</dbReference>
<dbReference type="PANTHER" id="PTHR31157:SF1">
    <property type="entry name" value="SCP DOMAIN-CONTAINING PROTEIN"/>
    <property type="match status" value="1"/>
</dbReference>
<evidence type="ECO:0000256" key="1">
    <source>
        <dbReference type="SAM" id="MobiDB-lite"/>
    </source>
</evidence>
<proteinExistence type="predicted"/>
<dbReference type="EMBL" id="LCJQ01000018">
    <property type="protein sequence ID" value="KKT81071.1"/>
    <property type="molecule type" value="Genomic_DNA"/>
</dbReference>
<dbReference type="SUPFAM" id="SSF55797">
    <property type="entry name" value="PR-1-like"/>
    <property type="match status" value="1"/>
</dbReference>
<evidence type="ECO:0000313" key="3">
    <source>
        <dbReference type="EMBL" id="KKT81071.1"/>
    </source>
</evidence>
<evidence type="ECO:0000256" key="2">
    <source>
        <dbReference type="SAM" id="Phobius"/>
    </source>
</evidence>